<reference evidence="2 3" key="1">
    <citation type="submission" date="2018-04" db="EMBL/GenBank/DDBJ databases">
        <title>Pedobacter chongqingensis sp. nov., isolated from a rottenly hemp rope.</title>
        <authorList>
            <person name="Cai Y."/>
        </authorList>
    </citation>
    <scope>NUCLEOTIDE SEQUENCE [LARGE SCALE GENOMIC DNA]</scope>
    <source>
        <strain evidence="2 3">FJ4-8</strain>
    </source>
</reference>
<feature type="domain" description="AB hydrolase-1" evidence="1">
    <location>
        <begin position="182"/>
        <end position="237"/>
    </location>
</feature>
<dbReference type="GO" id="GO:0016787">
    <property type="term" value="F:hydrolase activity"/>
    <property type="evidence" value="ECO:0007669"/>
    <property type="project" value="UniProtKB-KW"/>
</dbReference>
<dbReference type="Gene3D" id="3.40.50.1820">
    <property type="entry name" value="alpha/beta hydrolase"/>
    <property type="match status" value="1"/>
</dbReference>
<gene>
    <name evidence="2" type="ORF">DDR33_06285</name>
</gene>
<protein>
    <submittedName>
        <fullName evidence="2">Alpha/beta hydrolase</fullName>
    </submittedName>
</protein>
<dbReference type="PRINTS" id="PR00111">
    <property type="entry name" value="ABHYDROLASE"/>
</dbReference>
<sequence>MSYTIKEEDGFKYIEEGEGDVLLLLHGLFGALSNWEDVTETFKSQYRVVIPLLPIYELPILTTGVTTLAKYLLRFVRHKQLKNINLLGNSLGGHVALIFTLSNPEYVKALVLTGSSGLYENSFGGSFPRRESYDFIKEKVAFTFYDPAMATEELVDEVFTTVNDRNKVIRILAMAKSAIRHNMAKDLHKITIPVCLIWGKNDKVTPPEVAEEFHNLFPNSELNWIDECGHAPMMERPAEFNIYLRKFLDRVLLK</sequence>
<keyword evidence="3" id="KW-1185">Reference proteome</keyword>
<dbReference type="PANTHER" id="PTHR43798:SF33">
    <property type="entry name" value="HYDROLASE, PUTATIVE (AFU_ORTHOLOGUE AFUA_2G14860)-RELATED"/>
    <property type="match status" value="1"/>
</dbReference>
<accession>A0A2U2PJW4</accession>
<evidence type="ECO:0000259" key="1">
    <source>
        <dbReference type="Pfam" id="PF00561"/>
    </source>
</evidence>
<dbReference type="RefSeq" id="WP_109414923.1">
    <property type="nucleotide sequence ID" value="NZ_QEAS01000004.1"/>
</dbReference>
<dbReference type="InterPro" id="IPR000073">
    <property type="entry name" value="AB_hydrolase_1"/>
</dbReference>
<dbReference type="EMBL" id="QEAS01000004">
    <property type="protein sequence ID" value="PWG81439.1"/>
    <property type="molecule type" value="Genomic_DNA"/>
</dbReference>
<proteinExistence type="predicted"/>
<dbReference type="PANTHER" id="PTHR43798">
    <property type="entry name" value="MONOACYLGLYCEROL LIPASE"/>
    <property type="match status" value="1"/>
</dbReference>
<dbReference type="InterPro" id="IPR029058">
    <property type="entry name" value="AB_hydrolase_fold"/>
</dbReference>
<dbReference type="SUPFAM" id="SSF53474">
    <property type="entry name" value="alpha/beta-Hydrolases"/>
    <property type="match status" value="1"/>
</dbReference>
<dbReference type="Proteomes" id="UP000245647">
    <property type="component" value="Unassembled WGS sequence"/>
</dbReference>
<keyword evidence="2" id="KW-0378">Hydrolase</keyword>
<dbReference type="InterPro" id="IPR050266">
    <property type="entry name" value="AB_hydrolase_sf"/>
</dbReference>
<dbReference type="Pfam" id="PF00561">
    <property type="entry name" value="Abhydrolase_1"/>
    <property type="match status" value="2"/>
</dbReference>
<feature type="domain" description="AB hydrolase-1" evidence="1">
    <location>
        <begin position="21"/>
        <end position="115"/>
    </location>
</feature>
<evidence type="ECO:0000313" key="3">
    <source>
        <dbReference type="Proteomes" id="UP000245647"/>
    </source>
</evidence>
<dbReference type="OrthoDB" id="9801162at2"/>
<dbReference type="GO" id="GO:0016020">
    <property type="term" value="C:membrane"/>
    <property type="evidence" value="ECO:0007669"/>
    <property type="project" value="TreeGrafter"/>
</dbReference>
<evidence type="ECO:0000313" key="2">
    <source>
        <dbReference type="EMBL" id="PWG81439.1"/>
    </source>
</evidence>
<name>A0A2U2PJW4_9SPHI</name>
<dbReference type="AlphaFoldDB" id="A0A2U2PJW4"/>
<organism evidence="2 3">
    <name type="scientific">Pararcticibacter amylolyticus</name>
    <dbReference type="NCBI Taxonomy" id="2173175"/>
    <lineage>
        <taxon>Bacteria</taxon>
        <taxon>Pseudomonadati</taxon>
        <taxon>Bacteroidota</taxon>
        <taxon>Sphingobacteriia</taxon>
        <taxon>Sphingobacteriales</taxon>
        <taxon>Sphingobacteriaceae</taxon>
        <taxon>Pararcticibacter</taxon>
    </lineage>
</organism>
<comment type="caution">
    <text evidence="2">The sequence shown here is derived from an EMBL/GenBank/DDBJ whole genome shotgun (WGS) entry which is preliminary data.</text>
</comment>